<dbReference type="SUPFAM" id="SSF52047">
    <property type="entry name" value="RNI-like"/>
    <property type="match status" value="1"/>
</dbReference>
<evidence type="ECO:0000313" key="3">
    <source>
        <dbReference type="Proteomes" id="UP001054889"/>
    </source>
</evidence>
<accession>A0AAV5CBV3</accession>
<sequence length="669" mass="75284">MDLVLVVEQLNVVQEPVALQIGTDFADGRGVAECMRQDGEHCRSMASHGGAAYWGCRLARKQHAGAANRGCSWVADKCRMRLRQGNWWWTGLFGLHGNWHLSGKQGENNLLLTMHDLVHDLARSIMEDEVLDASTQCNVGGRNCRYALLADSSKPLKSFLTYPEKNLKNLVQLDLSGILSSSERSDVTKSILDSISTLSSLEHLDLSRNIHLDNIPDSMCSLRKLHTLDLSDCENLRGLPKNMGCMDNLKFLIMKNCSNLDMTTLPSNNCLIPLPNFVVHAKDGDQSCNLILLEDVNPQELEISHLENVPSIEDAWRIQLREKSSMVKLTLDWTRETKGFLQDMELLRELVPPSSLNEFLLQGYNGVSFPTWLMDIEIYLPNLVSVTLKGMFQCSSLPPLCQLPNLEKLTLEEIPSLRKIDRSFCSYNMKAFNKLKELTISKMENLEEWSTTYSCDEGIADQFMFPNLEYLTISGCGKLRVGPSPPRVKEFWDITDSDGVLQQWSEMPTHAVCPTSSALVNGLSVSSCTVPLHKWKLLHHLPGLTKLIITDCNDLSSSPRITRALGSLELVILGLLSELPCWLEELTSLQILDLRCMDIQGLPEWLGHCLSLKDLRITNCVSILCFPESIQQLISLEQLWVDGCPELVKWCLKEENKIKIGHIAEVRLI</sequence>
<dbReference type="PANTHER" id="PTHR47186">
    <property type="entry name" value="LEUCINE-RICH REPEAT-CONTAINING PROTEIN 57"/>
    <property type="match status" value="1"/>
</dbReference>
<reference evidence="2" key="1">
    <citation type="journal article" date="2018" name="DNA Res.">
        <title>Multiple hybrid de novo genome assembly of finger millet, an orphan allotetraploid crop.</title>
        <authorList>
            <person name="Hatakeyama M."/>
            <person name="Aluri S."/>
            <person name="Balachadran M.T."/>
            <person name="Sivarajan S.R."/>
            <person name="Patrignani A."/>
            <person name="Gruter S."/>
            <person name="Poveda L."/>
            <person name="Shimizu-Inatsugi R."/>
            <person name="Baeten J."/>
            <person name="Francoijs K.J."/>
            <person name="Nataraja K.N."/>
            <person name="Reddy Y.A.N."/>
            <person name="Phadnis S."/>
            <person name="Ravikumar R.L."/>
            <person name="Schlapbach R."/>
            <person name="Sreeman S.M."/>
            <person name="Shimizu K.K."/>
        </authorList>
    </citation>
    <scope>NUCLEOTIDE SEQUENCE</scope>
</reference>
<dbReference type="AlphaFoldDB" id="A0AAV5CBV3"/>
<dbReference type="Pfam" id="PF25019">
    <property type="entry name" value="LRR_R13L1-DRL21"/>
    <property type="match status" value="1"/>
</dbReference>
<keyword evidence="3" id="KW-1185">Reference proteome</keyword>
<protein>
    <recommendedName>
        <fullName evidence="1">R13L1/DRL21-like LRR repeat region domain-containing protein</fullName>
    </recommendedName>
</protein>
<dbReference type="InterPro" id="IPR056789">
    <property type="entry name" value="LRR_R13L1-DRL21"/>
</dbReference>
<evidence type="ECO:0000313" key="2">
    <source>
        <dbReference type="EMBL" id="GJM95592.1"/>
    </source>
</evidence>
<comment type="caution">
    <text evidence="2">The sequence shown here is derived from an EMBL/GenBank/DDBJ whole genome shotgun (WGS) entry which is preliminary data.</text>
</comment>
<dbReference type="Proteomes" id="UP001054889">
    <property type="component" value="Unassembled WGS sequence"/>
</dbReference>
<dbReference type="Gene3D" id="3.80.10.10">
    <property type="entry name" value="Ribonuclease Inhibitor"/>
    <property type="match status" value="3"/>
</dbReference>
<feature type="domain" description="R13L1/DRL21-like LRR repeat region" evidence="1">
    <location>
        <begin position="297"/>
        <end position="413"/>
    </location>
</feature>
<dbReference type="InterPro" id="IPR032675">
    <property type="entry name" value="LRR_dom_sf"/>
</dbReference>
<dbReference type="EMBL" id="BQKI01000005">
    <property type="protein sequence ID" value="GJM95592.1"/>
    <property type="molecule type" value="Genomic_DNA"/>
</dbReference>
<name>A0AAV5CBV3_ELECO</name>
<dbReference type="PANTHER" id="PTHR47186:SF3">
    <property type="entry name" value="OS09G0267800 PROTEIN"/>
    <property type="match status" value="1"/>
</dbReference>
<reference evidence="2" key="2">
    <citation type="submission" date="2021-12" db="EMBL/GenBank/DDBJ databases">
        <title>Resequencing data analysis of finger millet.</title>
        <authorList>
            <person name="Hatakeyama M."/>
            <person name="Aluri S."/>
            <person name="Balachadran M.T."/>
            <person name="Sivarajan S.R."/>
            <person name="Poveda L."/>
            <person name="Shimizu-Inatsugi R."/>
            <person name="Schlapbach R."/>
            <person name="Sreeman S.M."/>
            <person name="Shimizu K.K."/>
        </authorList>
    </citation>
    <scope>NUCLEOTIDE SEQUENCE</scope>
</reference>
<organism evidence="2 3">
    <name type="scientific">Eleusine coracana subsp. coracana</name>
    <dbReference type="NCBI Taxonomy" id="191504"/>
    <lineage>
        <taxon>Eukaryota</taxon>
        <taxon>Viridiplantae</taxon>
        <taxon>Streptophyta</taxon>
        <taxon>Embryophyta</taxon>
        <taxon>Tracheophyta</taxon>
        <taxon>Spermatophyta</taxon>
        <taxon>Magnoliopsida</taxon>
        <taxon>Liliopsida</taxon>
        <taxon>Poales</taxon>
        <taxon>Poaceae</taxon>
        <taxon>PACMAD clade</taxon>
        <taxon>Chloridoideae</taxon>
        <taxon>Cynodonteae</taxon>
        <taxon>Eleusininae</taxon>
        <taxon>Eleusine</taxon>
    </lineage>
</organism>
<evidence type="ECO:0000259" key="1">
    <source>
        <dbReference type="Pfam" id="PF25019"/>
    </source>
</evidence>
<gene>
    <name evidence="2" type="primary">ga12353</name>
    <name evidence="2" type="ORF">PR202_ga12353</name>
</gene>
<proteinExistence type="predicted"/>